<proteinExistence type="predicted"/>
<evidence type="ECO:0000259" key="8">
    <source>
        <dbReference type="PROSITE" id="PS50103"/>
    </source>
</evidence>
<keyword evidence="5 6" id="KW-0862">Zinc</keyword>
<dbReference type="PROSITE" id="PS00518">
    <property type="entry name" value="ZF_RING_1"/>
    <property type="match status" value="1"/>
</dbReference>
<organism evidence="9 10">
    <name type="scientific">Eruca vesicaria subsp. sativa</name>
    <name type="common">Garden rocket</name>
    <name type="synonym">Eruca sativa</name>
    <dbReference type="NCBI Taxonomy" id="29727"/>
    <lineage>
        <taxon>Eukaryota</taxon>
        <taxon>Viridiplantae</taxon>
        <taxon>Streptophyta</taxon>
        <taxon>Embryophyta</taxon>
        <taxon>Tracheophyta</taxon>
        <taxon>Spermatophyta</taxon>
        <taxon>Magnoliopsida</taxon>
        <taxon>eudicotyledons</taxon>
        <taxon>Gunneridae</taxon>
        <taxon>Pentapetalae</taxon>
        <taxon>rosids</taxon>
        <taxon>malvids</taxon>
        <taxon>Brassicales</taxon>
        <taxon>Brassicaceae</taxon>
        <taxon>Brassiceae</taxon>
        <taxon>Eruca</taxon>
    </lineage>
</organism>
<protein>
    <recommendedName>
        <fullName evidence="11">RING-type E3 ubiquitin transferase</fullName>
    </recommendedName>
</protein>
<feature type="zinc finger region" description="C3H1-type" evidence="6">
    <location>
        <begin position="246"/>
        <end position="275"/>
    </location>
</feature>
<dbReference type="EMBL" id="CAKOAT010571820">
    <property type="protein sequence ID" value="CAH8383009.1"/>
    <property type="molecule type" value="Genomic_DNA"/>
</dbReference>
<dbReference type="AlphaFoldDB" id="A0ABC8LHT2"/>
<feature type="zinc finger region" description="C3H1-type" evidence="6">
    <location>
        <begin position="90"/>
        <end position="117"/>
    </location>
</feature>
<dbReference type="GO" id="GO:0008270">
    <property type="term" value="F:zinc ion binding"/>
    <property type="evidence" value="ECO:0007669"/>
    <property type="project" value="UniProtKB-KW"/>
</dbReference>
<dbReference type="InterPro" id="IPR018957">
    <property type="entry name" value="Znf_C3HC4_RING-type"/>
</dbReference>
<dbReference type="InterPro" id="IPR017907">
    <property type="entry name" value="Znf_RING_CS"/>
</dbReference>
<dbReference type="Pfam" id="PF18044">
    <property type="entry name" value="zf-CCCH_4"/>
    <property type="match status" value="2"/>
</dbReference>
<reference evidence="9 10" key="1">
    <citation type="submission" date="2022-03" db="EMBL/GenBank/DDBJ databases">
        <authorList>
            <person name="Macdonald S."/>
            <person name="Ahmed S."/>
            <person name="Newling K."/>
        </authorList>
    </citation>
    <scope>NUCLEOTIDE SEQUENCE [LARGE SCALE GENOMIC DNA]</scope>
</reference>
<dbReference type="SUPFAM" id="SSF57850">
    <property type="entry name" value="RING/U-box"/>
    <property type="match status" value="1"/>
</dbReference>
<dbReference type="InterPro" id="IPR036855">
    <property type="entry name" value="Znf_CCCH_sf"/>
</dbReference>
<feature type="zinc finger region" description="C3H1-type" evidence="6">
    <location>
        <begin position="29"/>
        <end position="56"/>
    </location>
</feature>
<dbReference type="Gene3D" id="3.30.40.10">
    <property type="entry name" value="Zinc/RING finger domain, C3HC4 (zinc finger)"/>
    <property type="match status" value="1"/>
</dbReference>
<dbReference type="CDD" id="cd16521">
    <property type="entry name" value="RING-HC_MKRN"/>
    <property type="match status" value="1"/>
</dbReference>
<feature type="domain" description="C3H1-type" evidence="8">
    <location>
        <begin position="246"/>
        <end position="275"/>
    </location>
</feature>
<keyword evidence="4 6" id="KW-0863">Zinc-finger</keyword>
<dbReference type="InterPro" id="IPR001841">
    <property type="entry name" value="Znf_RING"/>
</dbReference>
<evidence type="ECO:0000256" key="1">
    <source>
        <dbReference type="ARBA" id="ARBA00022679"/>
    </source>
</evidence>
<evidence type="ECO:0000256" key="6">
    <source>
        <dbReference type="PROSITE-ProRule" id="PRU00723"/>
    </source>
</evidence>
<dbReference type="PROSITE" id="PS50103">
    <property type="entry name" value="ZF_C3H1"/>
    <property type="match status" value="4"/>
</dbReference>
<feature type="domain" description="C3H1-type" evidence="8">
    <location>
        <begin position="1"/>
        <end position="28"/>
    </location>
</feature>
<name>A0ABC8LHT2_ERUVS</name>
<sequence>MSKRILCKFFAHGVCLKGDNCEFSHDWKDPSNNICTYYQRGNCSYGSRCRYEHVKPSPSHPSPSSSTYLSSSSPAWTLEPLNEEVNNNNTEDQPICSYAAAGDCPRGDQCPHIHGDLCSTCGKRCLHPFRLHEREEHKKACEKKHKHLEAMKLSQEVECCVCLERVLSKPTPAERKFGLLTECDHAFCIGCIRNWRSSSPSIGMDVNSTLRACPICRKLSYFVVPSVIWFSDTDEKKEIIDNYRDKLRSIDCKHFNFGDGNCPFGTSCFYKHTVKPGSYAWKYHRPPPRRPRPSSGSNFSEINTFFNMIGNIMSEEEYGPFGFEDSDDDDGELTSTDMMMLLMNLDMESDDDSFNEDSY</sequence>
<dbReference type="SMART" id="SM00356">
    <property type="entry name" value="ZnF_C3H1"/>
    <property type="match status" value="4"/>
</dbReference>
<dbReference type="Gene3D" id="3.30.1370.210">
    <property type="match status" value="1"/>
</dbReference>
<evidence type="ECO:0000313" key="10">
    <source>
        <dbReference type="Proteomes" id="UP001642260"/>
    </source>
</evidence>
<evidence type="ECO:0000256" key="2">
    <source>
        <dbReference type="ARBA" id="ARBA00022723"/>
    </source>
</evidence>
<gene>
    <name evidence="9" type="ORF">ERUC_LOCUS35492</name>
</gene>
<feature type="domain" description="C3H1-type" evidence="8">
    <location>
        <begin position="90"/>
        <end position="117"/>
    </location>
</feature>
<comment type="caution">
    <text evidence="9">The sequence shown here is derived from an EMBL/GenBank/DDBJ whole genome shotgun (WGS) entry which is preliminary data.</text>
</comment>
<evidence type="ECO:0000256" key="4">
    <source>
        <dbReference type="ARBA" id="ARBA00022771"/>
    </source>
</evidence>
<evidence type="ECO:0000313" key="9">
    <source>
        <dbReference type="EMBL" id="CAH8383009.1"/>
    </source>
</evidence>
<dbReference type="InterPro" id="IPR041367">
    <property type="entry name" value="Znf-CCCH_4"/>
</dbReference>
<accession>A0ABC8LHT2</accession>
<keyword evidence="10" id="KW-1185">Reference proteome</keyword>
<dbReference type="Pfam" id="PF00642">
    <property type="entry name" value="zf-CCCH"/>
    <property type="match status" value="1"/>
</dbReference>
<keyword evidence="3" id="KW-0677">Repeat</keyword>
<dbReference type="InterPro" id="IPR000571">
    <property type="entry name" value="Znf_CCCH"/>
</dbReference>
<evidence type="ECO:0008006" key="11">
    <source>
        <dbReference type="Google" id="ProtNLM"/>
    </source>
</evidence>
<feature type="domain" description="RING-type" evidence="7">
    <location>
        <begin position="159"/>
        <end position="217"/>
    </location>
</feature>
<dbReference type="GO" id="GO:0061630">
    <property type="term" value="F:ubiquitin protein ligase activity"/>
    <property type="evidence" value="ECO:0007669"/>
    <property type="project" value="UniProtKB-EC"/>
</dbReference>
<dbReference type="SUPFAM" id="SSF90229">
    <property type="entry name" value="CCCH zinc finger"/>
    <property type="match status" value="2"/>
</dbReference>
<dbReference type="Gene3D" id="1.20.120.1350">
    <property type="entry name" value="Pneumovirus matrix protein 2 (M2), zinc-binding domain"/>
    <property type="match status" value="1"/>
</dbReference>
<evidence type="ECO:0000256" key="3">
    <source>
        <dbReference type="ARBA" id="ARBA00022737"/>
    </source>
</evidence>
<dbReference type="PROSITE" id="PS50089">
    <property type="entry name" value="ZF_RING_2"/>
    <property type="match status" value="1"/>
</dbReference>
<dbReference type="SMART" id="SM00184">
    <property type="entry name" value="RING"/>
    <property type="match status" value="1"/>
</dbReference>
<dbReference type="InterPro" id="IPR045072">
    <property type="entry name" value="MKRN-like"/>
</dbReference>
<feature type="domain" description="C3H1-type" evidence="8">
    <location>
        <begin position="29"/>
        <end position="56"/>
    </location>
</feature>
<dbReference type="Pfam" id="PF14608">
    <property type="entry name" value="zf-CCCH_2"/>
    <property type="match status" value="1"/>
</dbReference>
<dbReference type="PANTHER" id="PTHR11224:SF43">
    <property type="entry name" value="RING-TYPE E3 UBIQUITIN TRANSFERASE C3H69-RELATED"/>
    <property type="match status" value="1"/>
</dbReference>
<evidence type="ECO:0000259" key="7">
    <source>
        <dbReference type="PROSITE" id="PS50089"/>
    </source>
</evidence>
<keyword evidence="1" id="KW-0808">Transferase</keyword>
<dbReference type="Pfam" id="PF00097">
    <property type="entry name" value="zf-C3HC4"/>
    <property type="match status" value="1"/>
</dbReference>
<keyword evidence="2 6" id="KW-0479">Metal-binding</keyword>
<dbReference type="Proteomes" id="UP001642260">
    <property type="component" value="Unassembled WGS sequence"/>
</dbReference>
<evidence type="ECO:0000256" key="5">
    <source>
        <dbReference type="ARBA" id="ARBA00022833"/>
    </source>
</evidence>
<dbReference type="PANTHER" id="PTHR11224">
    <property type="entry name" value="MAKORIN-RELATED"/>
    <property type="match status" value="1"/>
</dbReference>
<dbReference type="InterPro" id="IPR013083">
    <property type="entry name" value="Znf_RING/FYVE/PHD"/>
</dbReference>
<feature type="zinc finger region" description="C3H1-type" evidence="6">
    <location>
        <begin position="1"/>
        <end position="28"/>
    </location>
</feature>